<dbReference type="InterPro" id="IPR029063">
    <property type="entry name" value="SAM-dependent_MTases_sf"/>
</dbReference>
<dbReference type="Gene3D" id="3.40.50.150">
    <property type="entry name" value="Vaccinia Virus protein VP39"/>
    <property type="match status" value="1"/>
</dbReference>
<reference evidence="2 3" key="2">
    <citation type="journal article" date="2023" name="ChemBioChem">
        <title>Acyltransferase Domain Exchange between Two Independent Type I Polyketide Synthases in the Same Producer Strain of Macrolide Antibiotics.</title>
        <authorList>
            <person name="Kudo F."/>
            <person name="Kishikawa K."/>
            <person name="Tsuboi K."/>
            <person name="Kido T."/>
            <person name="Usui T."/>
            <person name="Hashimoto J."/>
            <person name="Shin-Ya K."/>
            <person name="Miyanaga A."/>
            <person name="Eguchi T."/>
        </authorList>
    </citation>
    <scope>NUCLEOTIDE SEQUENCE [LARGE SCALE GENOMIC DNA]</scope>
    <source>
        <strain evidence="2 3">A-8890</strain>
    </source>
</reference>
<accession>A0ABM7FAX8</accession>
<name>A0ABM7FAX8_9ACTN</name>
<evidence type="ECO:0000313" key="3">
    <source>
        <dbReference type="Proteomes" id="UP001321542"/>
    </source>
</evidence>
<dbReference type="Proteomes" id="UP001321542">
    <property type="component" value="Chromosome"/>
</dbReference>
<protein>
    <recommendedName>
        <fullName evidence="4">Site-specific DNA-methyltransferase (cytosine-N(4)-specific)</fullName>
    </recommendedName>
</protein>
<gene>
    <name evidence="2" type="ORF">SGFS_042760</name>
</gene>
<evidence type="ECO:0000313" key="2">
    <source>
        <dbReference type="EMBL" id="BBC32982.1"/>
    </source>
</evidence>
<dbReference type="EMBL" id="AP018448">
    <property type="protein sequence ID" value="BBC32982.1"/>
    <property type="molecule type" value="Genomic_DNA"/>
</dbReference>
<keyword evidence="3" id="KW-1185">Reference proteome</keyword>
<reference evidence="2 3" key="1">
    <citation type="journal article" date="2010" name="ChemBioChem">
        <title>Cloning and characterization of the biosynthetic gene cluster of 16-membered macrolide antibiotic FD-891: involvement of a dual functional cytochrome P450 monooxygenase catalyzing epoxidation and hydroxylation.</title>
        <authorList>
            <person name="Kudo F."/>
            <person name="Motegi A."/>
            <person name="Mizoue K."/>
            <person name="Eguchi T."/>
        </authorList>
    </citation>
    <scope>NUCLEOTIDE SEQUENCE [LARGE SCALE GENOMIC DNA]</scope>
    <source>
        <strain evidence="2 3">A-8890</strain>
    </source>
</reference>
<evidence type="ECO:0008006" key="4">
    <source>
        <dbReference type="Google" id="ProtNLM"/>
    </source>
</evidence>
<feature type="region of interest" description="Disordered" evidence="1">
    <location>
        <begin position="1"/>
        <end position="37"/>
    </location>
</feature>
<proteinExistence type="predicted"/>
<sequence>MGRPSGPNASRADAQRVPTQREGLAEPLSLPPDGAEEDLAARLRERAALSPEFWSFSGRSRREGGHGIFAYPAMMVPQLQGALLEDVQAVDPTVSTVLDPFMGSGTVMLESARRGLSFHGTDINPLAVLLATVKSHIYDPELLAKVRQRIAVRVIEDESHEIIVNFTNRDKWFRDDVAIDLSKLKRAISVERPRVVRQAFWVALAETIRLVSNSRTSTVKLHSYRPEEIQARQLNAIDTFLRISASQIEQLEDQAVVLAQGLDMNPSLSITCTVADARSAARSKYRATADILMTSPPYGDNVTTVTYGQHSYLPLQWIDSTDVPGMRQELLEYTRSIDSISLGGKLKGSLDWADELRVKSAAFAQCLDQLDGHPRNAQTRMVAFIRDLDESLDAIVSRLRSNSWMFWTLGERKISGVRVPTVAIVRDLLAARGARHVETLERKIPGGSKRMAARNASVETMNSESVLVMRGPCDTHCDSRS</sequence>
<evidence type="ECO:0000256" key="1">
    <source>
        <dbReference type="SAM" id="MobiDB-lite"/>
    </source>
</evidence>
<organism evidence="2 3">
    <name type="scientific">Streptomyces graminofaciens</name>
    <dbReference type="NCBI Taxonomy" id="68212"/>
    <lineage>
        <taxon>Bacteria</taxon>
        <taxon>Bacillati</taxon>
        <taxon>Actinomycetota</taxon>
        <taxon>Actinomycetes</taxon>
        <taxon>Kitasatosporales</taxon>
        <taxon>Streptomycetaceae</taxon>
        <taxon>Streptomyces</taxon>
    </lineage>
</organism>
<dbReference type="SUPFAM" id="SSF53335">
    <property type="entry name" value="S-adenosyl-L-methionine-dependent methyltransferases"/>
    <property type="match status" value="1"/>
</dbReference>